<dbReference type="InterPro" id="IPR024078">
    <property type="entry name" value="LmbE-like_dom_sf"/>
</dbReference>
<dbReference type="SUPFAM" id="SSF102588">
    <property type="entry name" value="LmbE-like"/>
    <property type="match status" value="1"/>
</dbReference>
<dbReference type="Pfam" id="PF02585">
    <property type="entry name" value="PIG-L"/>
    <property type="match status" value="1"/>
</dbReference>
<evidence type="ECO:0000256" key="1">
    <source>
        <dbReference type="ARBA" id="ARBA00022833"/>
    </source>
</evidence>
<evidence type="ECO:0000313" key="2">
    <source>
        <dbReference type="EMBL" id="MDG3015624.1"/>
    </source>
</evidence>
<dbReference type="Proteomes" id="UP001152755">
    <property type="component" value="Unassembled WGS sequence"/>
</dbReference>
<name>A0A9X4M0B0_9ACTN</name>
<evidence type="ECO:0000313" key="3">
    <source>
        <dbReference type="Proteomes" id="UP001152755"/>
    </source>
</evidence>
<dbReference type="InterPro" id="IPR003737">
    <property type="entry name" value="GlcNAc_PI_deacetylase-related"/>
</dbReference>
<organism evidence="2 3">
    <name type="scientific">Speluncibacter jeojiensis</name>
    <dbReference type="NCBI Taxonomy" id="2710754"/>
    <lineage>
        <taxon>Bacteria</taxon>
        <taxon>Bacillati</taxon>
        <taxon>Actinomycetota</taxon>
        <taxon>Actinomycetes</taxon>
        <taxon>Mycobacteriales</taxon>
        <taxon>Speluncibacteraceae</taxon>
        <taxon>Speluncibacter</taxon>
    </lineage>
</organism>
<protein>
    <submittedName>
        <fullName evidence="2">PIG-L family deacetylase</fullName>
    </submittedName>
</protein>
<dbReference type="EMBL" id="JANRHA010000008">
    <property type="protein sequence ID" value="MDG3015624.1"/>
    <property type="molecule type" value="Genomic_DNA"/>
</dbReference>
<accession>A0A9X4M0B0</accession>
<dbReference type="Gene3D" id="3.40.50.10320">
    <property type="entry name" value="LmbE-like"/>
    <property type="match status" value="1"/>
</dbReference>
<keyword evidence="3" id="KW-1185">Reference proteome</keyword>
<dbReference type="RefSeq" id="WP_332520134.1">
    <property type="nucleotide sequence ID" value="NZ_JANRHA010000008.1"/>
</dbReference>
<gene>
    <name evidence="2" type="ORF">NVS88_13770</name>
</gene>
<sequence length="268" mass="29878">MIEPFEPISGGNSRCAFIFAHYDDAALDAAALLKAAPQGSIDMVLCSGVPTGALNRLRQSAIPAWVRRQKLTRLVFHAFGRPVYGEWDDQCGFTVPTQEVMRVREQEHEQVCEIFGVDTFGLDVLDNQYAIRGGRSFEEAVARAIELVRERQIERVVTHPLNAAHPDHAKTVRLAKEVCKATGAGMINVCERPYTVCEQGECAYSNTDNAARSTTLELDDEAWPVKYEAVSVYRTQIDGLSGSFPYDWTERKYLGVECYHAPGDRTEA</sequence>
<comment type="caution">
    <text evidence="2">The sequence shown here is derived from an EMBL/GenBank/DDBJ whole genome shotgun (WGS) entry which is preliminary data.</text>
</comment>
<proteinExistence type="predicted"/>
<dbReference type="AlphaFoldDB" id="A0A9X4M0B0"/>
<reference evidence="2" key="1">
    <citation type="submission" date="2022-08" db="EMBL/GenBank/DDBJ databases">
        <title>Genome analysis of Corynebacteriales strain.</title>
        <authorList>
            <person name="Lee S.D."/>
        </authorList>
    </citation>
    <scope>NUCLEOTIDE SEQUENCE</scope>
    <source>
        <strain evidence="2">D3-21</strain>
    </source>
</reference>
<keyword evidence="1" id="KW-0862">Zinc</keyword>
<dbReference type="GO" id="GO:0016137">
    <property type="term" value="P:glycoside metabolic process"/>
    <property type="evidence" value="ECO:0007669"/>
    <property type="project" value="UniProtKB-ARBA"/>
</dbReference>